<dbReference type="InterPro" id="IPR056920">
    <property type="entry name" value="PRTase-CE"/>
</dbReference>
<dbReference type="Pfam" id="PF24390">
    <property type="entry name" value="PRTase-CE"/>
    <property type="match status" value="1"/>
</dbReference>
<name>A0A517PUN6_9PLAN</name>
<protein>
    <recommendedName>
        <fullName evidence="1">PRTase-CE domain-containing protein</fullName>
    </recommendedName>
</protein>
<gene>
    <name evidence="2" type="ORF">HG66A1_48950</name>
</gene>
<proteinExistence type="predicted"/>
<accession>A0A517PUN6</accession>
<evidence type="ECO:0000313" key="3">
    <source>
        <dbReference type="Proteomes" id="UP000320421"/>
    </source>
</evidence>
<keyword evidence="3" id="KW-1185">Reference proteome</keyword>
<dbReference type="SUPFAM" id="SSF53271">
    <property type="entry name" value="PRTase-like"/>
    <property type="match status" value="1"/>
</dbReference>
<evidence type="ECO:0000313" key="2">
    <source>
        <dbReference type="EMBL" id="QDT23082.1"/>
    </source>
</evidence>
<dbReference type="EMBL" id="CP036266">
    <property type="protein sequence ID" value="QDT23082.1"/>
    <property type="molecule type" value="Genomic_DNA"/>
</dbReference>
<organism evidence="2 3">
    <name type="scientific">Gimesia chilikensis</name>
    <dbReference type="NCBI Taxonomy" id="2605989"/>
    <lineage>
        <taxon>Bacteria</taxon>
        <taxon>Pseudomonadati</taxon>
        <taxon>Planctomycetota</taxon>
        <taxon>Planctomycetia</taxon>
        <taxon>Planctomycetales</taxon>
        <taxon>Planctomycetaceae</taxon>
        <taxon>Gimesia</taxon>
    </lineage>
</organism>
<sequence length="287" mass="33242">MEKLDKECFQILWDIQKEQPWIANTRESEAVLALLFDECPDGESQKLIIELLNRFKYLSNEDFKDMLHAITEDIVTDPELEDFNTQLVAMATDRKSDSSQLVLYALKSILEDYGWREHLTVNRFGLVWDTYKHSRDHKNVVLLDEFIGSGDTVINHIDHIENIFKEKGVTDFSIQVKVIVATKHGYDRVIDRGVKINAQVQLSKGITDFYSGMIRESMKNMMLKLESLLLPAYKEKPMPSFGKGAAEALYAREEGNTPNNVFPIFWWPYYKDHSHRNTLLTRAMSDA</sequence>
<dbReference type="AlphaFoldDB" id="A0A517PUN6"/>
<dbReference type="InterPro" id="IPR029057">
    <property type="entry name" value="PRTase-like"/>
</dbReference>
<reference evidence="2 3" key="1">
    <citation type="submission" date="2019-02" db="EMBL/GenBank/DDBJ databases">
        <title>Deep-cultivation of Planctomycetes and their phenomic and genomic characterization uncovers novel biology.</title>
        <authorList>
            <person name="Wiegand S."/>
            <person name="Jogler M."/>
            <person name="Boedeker C."/>
            <person name="Pinto D."/>
            <person name="Vollmers J."/>
            <person name="Rivas-Marin E."/>
            <person name="Kohn T."/>
            <person name="Peeters S.H."/>
            <person name="Heuer A."/>
            <person name="Rast P."/>
            <person name="Oberbeckmann S."/>
            <person name="Bunk B."/>
            <person name="Jeske O."/>
            <person name="Meyerdierks A."/>
            <person name="Storesund J.E."/>
            <person name="Kallscheuer N."/>
            <person name="Luecker S."/>
            <person name="Lage O.M."/>
            <person name="Pohl T."/>
            <person name="Merkel B.J."/>
            <person name="Hornburger P."/>
            <person name="Mueller R.-W."/>
            <person name="Bruemmer F."/>
            <person name="Labrenz M."/>
            <person name="Spormann A.M."/>
            <person name="Op den Camp H."/>
            <person name="Overmann J."/>
            <person name="Amann R."/>
            <person name="Jetten M.S.M."/>
            <person name="Mascher T."/>
            <person name="Medema M.H."/>
            <person name="Devos D.P."/>
            <person name="Kaster A.-K."/>
            <person name="Ovreas L."/>
            <person name="Rohde M."/>
            <person name="Galperin M.Y."/>
            <person name="Jogler C."/>
        </authorList>
    </citation>
    <scope>NUCLEOTIDE SEQUENCE [LARGE SCALE GENOMIC DNA]</scope>
    <source>
        <strain evidence="2 3">HG66A1</strain>
    </source>
</reference>
<feature type="domain" description="PRTase-CE" evidence="1">
    <location>
        <begin position="41"/>
        <end position="268"/>
    </location>
</feature>
<dbReference type="OrthoDB" id="2084254at2"/>
<evidence type="ECO:0000259" key="1">
    <source>
        <dbReference type="Pfam" id="PF24390"/>
    </source>
</evidence>
<dbReference type="RefSeq" id="WP_145189961.1">
    <property type="nucleotide sequence ID" value="NZ_CP036266.1"/>
</dbReference>
<dbReference type="Proteomes" id="UP000320421">
    <property type="component" value="Chromosome"/>
</dbReference>